<dbReference type="InterPro" id="IPR003347">
    <property type="entry name" value="JmjC_dom"/>
</dbReference>
<organism evidence="3">
    <name type="scientific">Albugo laibachii Nc14</name>
    <dbReference type="NCBI Taxonomy" id="890382"/>
    <lineage>
        <taxon>Eukaryota</taxon>
        <taxon>Sar</taxon>
        <taxon>Stramenopiles</taxon>
        <taxon>Oomycota</taxon>
        <taxon>Peronosporomycetes</taxon>
        <taxon>Albuginales</taxon>
        <taxon>Albuginaceae</taxon>
        <taxon>Albugo</taxon>
    </lineage>
</organism>
<dbReference type="EMBL" id="FR824049">
    <property type="protein sequence ID" value="CCA14582.1"/>
    <property type="molecule type" value="Genomic_DNA"/>
</dbReference>
<protein>
    <submittedName>
        <fullName evidence="3">Uncharacterized protein AlNc14C4G651</fullName>
    </submittedName>
</protein>
<dbReference type="AlphaFoldDB" id="F0W0L0"/>
<reference evidence="3" key="2">
    <citation type="submission" date="2011-02" db="EMBL/GenBank/DDBJ databases">
        <authorList>
            <person name="MacLean D."/>
        </authorList>
    </citation>
    <scope>NUCLEOTIDE SEQUENCE</scope>
</reference>
<feature type="domain" description="JmjC" evidence="2">
    <location>
        <begin position="298"/>
        <end position="450"/>
    </location>
</feature>
<dbReference type="SUPFAM" id="SSF51197">
    <property type="entry name" value="Clavaminate synthase-like"/>
    <property type="match status" value="1"/>
</dbReference>
<evidence type="ECO:0000259" key="2">
    <source>
        <dbReference type="PROSITE" id="PS51184"/>
    </source>
</evidence>
<dbReference type="Gene3D" id="2.60.120.650">
    <property type="entry name" value="Cupin"/>
    <property type="match status" value="1"/>
</dbReference>
<dbReference type="InterPro" id="IPR041667">
    <property type="entry name" value="Cupin_8"/>
</dbReference>
<name>F0W0L0_9STRA</name>
<dbReference type="SUPFAM" id="SSF54160">
    <property type="entry name" value="Chromo domain-like"/>
    <property type="match status" value="1"/>
</dbReference>
<sequence>MTRSAVFRQYATIDSDLDVLATSSPLDVSQLSKLLKLIASGLEEHDALHKQFYEIYDQFENKKAITSASAMQSVVTFFESNALEKWHNFFQNCFVQGTVLRGHTLPDSLFEVDVKGLQSSSLILECTELLPLSQNHKDGSDDSKQPKESVKRKAPSHRNDRSTRRREKKGSVSSSSGLLCSFQNQSQSVQVIDVKEDNVTNTVKALRFAGTPFILEGMSPNWLGFHEDWIVEDTCKLNTVAFLHGMEDIKVPVLEQNYEESSPIKRHLPLADFVRQHWLCDDPKYYMHQWQYPLDAKVTNSMCYKSTALSALGDNLLSYWLDSVRGDNPLQYLFMGGSNTSSRMHQDRGGLDILITPILGAKHVDMLHRDAARFDSVHEDVNFHHIDYGKSPLLAFIPTWSVDVSPGQILFLPEGTFHSCKNITPCLSHHQFHLDTSNLLGFLDSFIKQDAPNIDHAEILWNAAHDVMAAVEEKFGENAPKRSFDPLAIRQLESLTGLRHAVCHISMREAVPTKAAWDWRKLLNDVETLLNIVESSNGGNTIEFYTDSNSKPISSKPYEPSSVLQFTDENALEDHWKKLLVRKGDVIAVRAFETRLNAQVLKVVENTDFVQVHYVDWESVYDEHQPIDSLLRRDGSGRLRQVRGVPKVYDKVLIRWGPQREVFQAVIHKVTRAHACYVQFIKFHSQWNQWILPQFIYSKVRKHTKTKASKKNG</sequence>
<gene>
    <name evidence="3" type="primary">AlNc14C4G651</name>
    <name evidence="3" type="ORF">ALNC14_007250</name>
</gene>
<proteinExistence type="predicted"/>
<dbReference type="HOGENOM" id="CLU_388636_0_0_1"/>
<feature type="compositionally biased region" description="Basic and acidic residues" evidence="1">
    <location>
        <begin position="135"/>
        <end position="162"/>
    </location>
</feature>
<dbReference type="InterPro" id="IPR016197">
    <property type="entry name" value="Chromo-like_dom_sf"/>
</dbReference>
<dbReference type="PROSITE" id="PS51184">
    <property type="entry name" value="JMJC"/>
    <property type="match status" value="1"/>
</dbReference>
<dbReference type="Pfam" id="PF13621">
    <property type="entry name" value="Cupin_8"/>
    <property type="match status" value="1"/>
</dbReference>
<evidence type="ECO:0000256" key="1">
    <source>
        <dbReference type="SAM" id="MobiDB-lite"/>
    </source>
</evidence>
<accession>F0W0L0</accession>
<evidence type="ECO:0000313" key="3">
    <source>
        <dbReference type="EMBL" id="CCA14582.1"/>
    </source>
</evidence>
<reference evidence="3" key="1">
    <citation type="journal article" date="2011" name="PLoS Biol.">
        <title>Gene gain and loss during evolution of obligate parasitism in the white rust pathogen of Arabidopsis thaliana.</title>
        <authorList>
            <person name="Kemen E."/>
            <person name="Gardiner A."/>
            <person name="Schultz-Larsen T."/>
            <person name="Kemen A.C."/>
            <person name="Balmuth A.L."/>
            <person name="Robert-Seilaniantz A."/>
            <person name="Bailey K."/>
            <person name="Holub E."/>
            <person name="Studholme D.J."/>
            <person name="Maclean D."/>
            <person name="Jones J.D."/>
        </authorList>
    </citation>
    <scope>NUCLEOTIDE SEQUENCE</scope>
</reference>
<feature type="region of interest" description="Disordered" evidence="1">
    <location>
        <begin position="134"/>
        <end position="178"/>
    </location>
</feature>